<name>A0A1E1K8Z9_9HELO</name>
<dbReference type="EMBL" id="FJUX01000019">
    <property type="protein sequence ID" value="CZS94566.1"/>
    <property type="molecule type" value="Genomic_DNA"/>
</dbReference>
<reference evidence="2" key="1">
    <citation type="submission" date="2016-03" db="EMBL/GenBank/DDBJ databases">
        <authorList>
            <person name="Guldener U."/>
        </authorList>
    </citation>
    <scope>NUCLEOTIDE SEQUENCE [LARGE SCALE GENOMIC DNA]</scope>
    <source>
        <strain evidence="2">04CH-RAC-A.6.1</strain>
    </source>
</reference>
<keyword evidence="2" id="KW-1185">Reference proteome</keyword>
<protein>
    <submittedName>
        <fullName evidence="1">Uncharacterized protein</fullName>
    </submittedName>
</protein>
<evidence type="ECO:0000313" key="1">
    <source>
        <dbReference type="EMBL" id="CZS94566.1"/>
    </source>
</evidence>
<dbReference type="Proteomes" id="UP000178912">
    <property type="component" value="Unassembled WGS sequence"/>
</dbReference>
<gene>
    <name evidence="1" type="ORF">RAG0_04518</name>
</gene>
<organism evidence="1 2">
    <name type="scientific">Rhynchosporium agropyri</name>
    <dbReference type="NCBI Taxonomy" id="914238"/>
    <lineage>
        <taxon>Eukaryota</taxon>
        <taxon>Fungi</taxon>
        <taxon>Dikarya</taxon>
        <taxon>Ascomycota</taxon>
        <taxon>Pezizomycotina</taxon>
        <taxon>Leotiomycetes</taxon>
        <taxon>Helotiales</taxon>
        <taxon>Ploettnerulaceae</taxon>
        <taxon>Rhynchosporium</taxon>
    </lineage>
</organism>
<proteinExistence type="predicted"/>
<dbReference type="AlphaFoldDB" id="A0A1E1K8Z9"/>
<sequence>MRLLAFVLPSGSFAGSRYRRWGYGGVWSNCVSIANDEIFGNAQNLDVAFLSLIEKLDFKL</sequence>
<accession>A0A1E1K8Z9</accession>
<evidence type="ECO:0000313" key="2">
    <source>
        <dbReference type="Proteomes" id="UP000178912"/>
    </source>
</evidence>